<organism evidence="1 2">
    <name type="scientific">Phodopus roborovskii</name>
    <name type="common">Roborovski's desert hamster</name>
    <name type="synonym">Cricetulus roborovskii</name>
    <dbReference type="NCBI Taxonomy" id="109678"/>
    <lineage>
        <taxon>Eukaryota</taxon>
        <taxon>Metazoa</taxon>
        <taxon>Chordata</taxon>
        <taxon>Craniata</taxon>
        <taxon>Vertebrata</taxon>
        <taxon>Euteleostomi</taxon>
        <taxon>Mammalia</taxon>
        <taxon>Eutheria</taxon>
        <taxon>Euarchontoglires</taxon>
        <taxon>Glires</taxon>
        <taxon>Rodentia</taxon>
        <taxon>Myomorpha</taxon>
        <taxon>Muroidea</taxon>
        <taxon>Cricetidae</taxon>
        <taxon>Cricetinae</taxon>
        <taxon>Phodopus</taxon>
    </lineage>
</organism>
<dbReference type="Proteomes" id="UP001152836">
    <property type="component" value="Unassembled WGS sequence"/>
</dbReference>
<evidence type="ECO:0000313" key="2">
    <source>
        <dbReference type="Proteomes" id="UP001152836"/>
    </source>
</evidence>
<name>A0AAU9YZH3_PHORO</name>
<reference evidence="1" key="1">
    <citation type="submission" date="2022-06" db="EMBL/GenBank/DDBJ databases">
        <authorList>
            <person name="Andreotti S."/>
            <person name="Wyler E."/>
        </authorList>
    </citation>
    <scope>NUCLEOTIDE SEQUENCE</scope>
</reference>
<proteinExistence type="predicted"/>
<keyword evidence="2" id="KW-1185">Reference proteome</keyword>
<sequence>MVTEQQEEVRVALEEFRGQSVVWGSTHRVISTADAQYRYSSLIHVPEWVIQVPVGIPADGETLGVAEQGFLKLSQGDAPEELARVYCVLQGRGIPGHTAGHGPLLSSTCVFILTYMPGVITLAGYTWKVLLLTSFT</sequence>
<comment type="caution">
    <text evidence="1">The sequence shown here is derived from an EMBL/GenBank/DDBJ whole genome shotgun (WGS) entry which is preliminary data.</text>
</comment>
<dbReference type="EMBL" id="CALSGD010001391">
    <property type="protein sequence ID" value="CAH6785869.1"/>
    <property type="molecule type" value="Genomic_DNA"/>
</dbReference>
<evidence type="ECO:0000313" key="1">
    <source>
        <dbReference type="EMBL" id="CAH6785869.1"/>
    </source>
</evidence>
<dbReference type="AlphaFoldDB" id="A0AAU9YZH3"/>
<protein>
    <submittedName>
        <fullName evidence="1">Unknown_gene_9863 protein</fullName>
    </submittedName>
</protein>
<accession>A0AAU9YZH3</accession>
<gene>
    <name evidence="1" type="primary">unknown_gene_9863</name>
    <name evidence="1" type="ORF">PHOROB_LOCUS4043</name>
</gene>